<keyword evidence="5" id="KW-1185">Reference proteome</keyword>
<reference evidence="5" key="1">
    <citation type="journal article" date="2019" name="Int. J. Syst. Evol. Microbiol.">
        <title>The Global Catalogue of Microorganisms (GCM) 10K type strain sequencing project: providing services to taxonomists for standard genome sequencing and annotation.</title>
        <authorList>
            <consortium name="The Broad Institute Genomics Platform"/>
            <consortium name="The Broad Institute Genome Sequencing Center for Infectious Disease"/>
            <person name="Wu L."/>
            <person name="Ma J."/>
        </authorList>
    </citation>
    <scope>NUCLEOTIDE SEQUENCE [LARGE SCALE GENOMIC DNA]</scope>
    <source>
        <strain evidence="5">CCUG 64793</strain>
    </source>
</reference>
<gene>
    <name evidence="4" type="ORF">ACFQ3Q_04060</name>
</gene>
<dbReference type="EMBL" id="JBHTLI010000001">
    <property type="protein sequence ID" value="MFD1094915.1"/>
    <property type="molecule type" value="Genomic_DNA"/>
</dbReference>
<feature type="domain" description="HTH LytTR-type" evidence="3">
    <location>
        <begin position="134"/>
        <end position="233"/>
    </location>
</feature>
<proteinExistence type="predicted"/>
<keyword evidence="1" id="KW-0597">Phosphoprotein</keyword>
<evidence type="ECO:0000256" key="1">
    <source>
        <dbReference type="PROSITE-ProRule" id="PRU00169"/>
    </source>
</evidence>
<evidence type="ECO:0000313" key="4">
    <source>
        <dbReference type="EMBL" id="MFD1094915.1"/>
    </source>
</evidence>
<dbReference type="RefSeq" id="WP_380743190.1">
    <property type="nucleotide sequence ID" value="NZ_JBHTLI010000001.1"/>
</dbReference>
<feature type="modified residue" description="4-aspartylphosphate" evidence="1">
    <location>
        <position position="55"/>
    </location>
</feature>
<evidence type="ECO:0000313" key="5">
    <source>
        <dbReference type="Proteomes" id="UP001597131"/>
    </source>
</evidence>
<protein>
    <submittedName>
        <fullName evidence="4">LytR/AlgR family response regulator transcription factor</fullName>
    </submittedName>
</protein>
<feature type="domain" description="Response regulatory" evidence="2">
    <location>
        <begin position="4"/>
        <end position="115"/>
    </location>
</feature>
<dbReference type="Proteomes" id="UP001597131">
    <property type="component" value="Unassembled WGS sequence"/>
</dbReference>
<evidence type="ECO:0000259" key="2">
    <source>
        <dbReference type="PROSITE" id="PS50110"/>
    </source>
</evidence>
<name>A0ABW3NPJ0_9FLAO</name>
<dbReference type="PROSITE" id="PS50930">
    <property type="entry name" value="HTH_LYTTR"/>
    <property type="match status" value="1"/>
</dbReference>
<comment type="caution">
    <text evidence="4">The sequence shown here is derived from an EMBL/GenBank/DDBJ whole genome shotgun (WGS) entry which is preliminary data.</text>
</comment>
<dbReference type="SMART" id="SM00448">
    <property type="entry name" value="REC"/>
    <property type="match status" value="1"/>
</dbReference>
<dbReference type="Pfam" id="PF04397">
    <property type="entry name" value="LytTR"/>
    <property type="match status" value="1"/>
</dbReference>
<organism evidence="4 5">
    <name type="scientific">Salegentibacter chungangensis</name>
    <dbReference type="NCBI Taxonomy" id="1335724"/>
    <lineage>
        <taxon>Bacteria</taxon>
        <taxon>Pseudomonadati</taxon>
        <taxon>Bacteroidota</taxon>
        <taxon>Flavobacteriia</taxon>
        <taxon>Flavobacteriales</taxon>
        <taxon>Flavobacteriaceae</taxon>
        <taxon>Salegentibacter</taxon>
    </lineage>
</organism>
<dbReference type="PANTHER" id="PTHR37299:SF1">
    <property type="entry name" value="STAGE 0 SPORULATION PROTEIN A HOMOLOG"/>
    <property type="match status" value="1"/>
</dbReference>
<accession>A0ABW3NPJ0</accession>
<dbReference type="InterPro" id="IPR011006">
    <property type="entry name" value="CheY-like_superfamily"/>
</dbReference>
<dbReference type="InterPro" id="IPR046947">
    <property type="entry name" value="LytR-like"/>
</dbReference>
<dbReference type="Pfam" id="PF00072">
    <property type="entry name" value="Response_reg"/>
    <property type="match status" value="1"/>
</dbReference>
<dbReference type="SMART" id="SM00850">
    <property type="entry name" value="LytTR"/>
    <property type="match status" value="1"/>
</dbReference>
<dbReference type="InterPro" id="IPR007492">
    <property type="entry name" value="LytTR_DNA-bd_dom"/>
</dbReference>
<dbReference type="PANTHER" id="PTHR37299">
    <property type="entry name" value="TRANSCRIPTIONAL REGULATOR-RELATED"/>
    <property type="match status" value="1"/>
</dbReference>
<evidence type="ECO:0000259" key="3">
    <source>
        <dbReference type="PROSITE" id="PS50930"/>
    </source>
</evidence>
<dbReference type="PROSITE" id="PS50110">
    <property type="entry name" value="RESPONSE_REGULATORY"/>
    <property type="match status" value="1"/>
</dbReference>
<dbReference type="Gene3D" id="3.40.50.2300">
    <property type="match status" value="1"/>
</dbReference>
<dbReference type="Gene3D" id="2.40.50.1020">
    <property type="entry name" value="LytTr DNA-binding domain"/>
    <property type="match status" value="1"/>
</dbReference>
<dbReference type="InterPro" id="IPR001789">
    <property type="entry name" value="Sig_transdc_resp-reg_receiver"/>
</dbReference>
<dbReference type="SUPFAM" id="SSF52172">
    <property type="entry name" value="CheY-like"/>
    <property type="match status" value="1"/>
</dbReference>
<sequence>MNLSCVIIDDEPLAVNVVKNYVAQVKGLELKNSFNNAVDSLEYLQEHPADLLFLDIDMPVIDGYSFLKSLNYKPMVIVTTAHTEYAVKGYELEILDYLVKPIPFPRFLKAVNKAIKNHKESEKSAPPKDPADHIFVKINKKKMKKICLNEILVIESLKDYIKIITTSENFIVHQTLSSFTEGLPENDFLRIHRSYTISLDKVETVEGNSLEIAGKRYTIGRSYLNEAKEVILKTMV</sequence>